<evidence type="ECO:0000313" key="1">
    <source>
        <dbReference type="EMBL" id="GFY97539.1"/>
    </source>
</evidence>
<evidence type="ECO:0000313" key="2">
    <source>
        <dbReference type="Proteomes" id="UP000585474"/>
    </source>
</evidence>
<reference evidence="1 2" key="1">
    <citation type="submission" date="2019-07" db="EMBL/GenBank/DDBJ databases">
        <title>De Novo Assembly of kiwifruit Actinidia rufa.</title>
        <authorList>
            <person name="Sugita-Konishi S."/>
            <person name="Sato K."/>
            <person name="Mori E."/>
            <person name="Abe Y."/>
            <person name="Kisaki G."/>
            <person name="Hamano K."/>
            <person name="Suezawa K."/>
            <person name="Otani M."/>
            <person name="Fukuda T."/>
            <person name="Manabe T."/>
            <person name="Gomi K."/>
            <person name="Tabuchi M."/>
            <person name="Akimitsu K."/>
            <person name="Kataoka I."/>
        </authorList>
    </citation>
    <scope>NUCLEOTIDE SEQUENCE [LARGE SCALE GENOMIC DNA]</scope>
    <source>
        <strain evidence="2">cv. Fuchu</strain>
    </source>
</reference>
<organism evidence="1 2">
    <name type="scientific">Actinidia rufa</name>
    <dbReference type="NCBI Taxonomy" id="165716"/>
    <lineage>
        <taxon>Eukaryota</taxon>
        <taxon>Viridiplantae</taxon>
        <taxon>Streptophyta</taxon>
        <taxon>Embryophyta</taxon>
        <taxon>Tracheophyta</taxon>
        <taxon>Spermatophyta</taxon>
        <taxon>Magnoliopsida</taxon>
        <taxon>eudicotyledons</taxon>
        <taxon>Gunneridae</taxon>
        <taxon>Pentapetalae</taxon>
        <taxon>asterids</taxon>
        <taxon>Ericales</taxon>
        <taxon>Actinidiaceae</taxon>
        <taxon>Actinidia</taxon>
    </lineage>
</organism>
<name>A0A7J0FHA5_9ERIC</name>
<dbReference type="AlphaFoldDB" id="A0A7J0FHA5"/>
<gene>
    <name evidence="1" type="ORF">Acr_12g0000800</name>
</gene>
<proteinExistence type="predicted"/>
<keyword evidence="2" id="KW-1185">Reference proteome</keyword>
<protein>
    <submittedName>
        <fullName evidence="1">Uncharacterized protein</fullName>
    </submittedName>
</protein>
<comment type="caution">
    <text evidence="1">The sequence shown here is derived from an EMBL/GenBank/DDBJ whole genome shotgun (WGS) entry which is preliminary data.</text>
</comment>
<accession>A0A7J0FHA5</accession>
<sequence length="212" mass="23454">MELNQAQMLYNDAALKIFRANHSIPDDTNAEGSDGALPPHFHASVSEFRPDNACGGHTNVPTGDSLYCLGYVARVHCAATEERARHPLAQRLILIHTLVDVTNFNELFKKRSEKCKAAIQNLNNRQVSKKVADLLAYELIYYHIIPHQTEDLGRVRHLALCIEGSSPLGQAFSSKGFNTKLDESAMLARDPDLSEGNTSSLSNFVKFDSLDS</sequence>
<dbReference type="Proteomes" id="UP000585474">
    <property type="component" value="Unassembled WGS sequence"/>
</dbReference>
<dbReference type="EMBL" id="BJWL01000012">
    <property type="protein sequence ID" value="GFY97539.1"/>
    <property type="molecule type" value="Genomic_DNA"/>
</dbReference>